<evidence type="ECO:0000313" key="2">
    <source>
        <dbReference type="Proteomes" id="UP000252204"/>
    </source>
</evidence>
<protein>
    <submittedName>
        <fullName evidence="1">PEP-CTERM/exosortase system-associated acyltransferase</fullName>
    </submittedName>
</protein>
<keyword evidence="1" id="KW-0808">Transferase</keyword>
<keyword evidence="1" id="KW-0012">Acyltransferase</keyword>
<sequence length="270" mass="31440">MSSQETNRPMRSQNHILFTKFLEDYRFILAKTSQEKNKSLLLRHEVFLQELHYEMHEDQTKNLETDEYDESSIHCLIEHKRSGQLAGCMRLVIPSTDPQSKLSKLPVEVQGDQWLNHESIHPSKLPKHQLCEVSRLAISRNFRSRQQIPSQTDIAFNESNFTADEERIFPLIAIGLFLCTYSLVGLSGKKHVFAMMEPRLPRLLALSGFHFTQVSETIEYHGARHAYYINHTKAEQEMHDDLMPFYRHIRSVLEPQLEEVLATKESTSFA</sequence>
<dbReference type="InterPro" id="IPR022484">
    <property type="entry name" value="PEP-CTERM/exosrtase_acylTfrase"/>
</dbReference>
<accession>A0A365TNT7</accession>
<dbReference type="OrthoDB" id="582214at2"/>
<dbReference type="Pfam" id="PF13444">
    <property type="entry name" value="Acetyltransf_5"/>
    <property type="match status" value="1"/>
</dbReference>
<dbReference type="NCBIfam" id="TIGR03694">
    <property type="entry name" value="exosort_acyl"/>
    <property type="match status" value="1"/>
</dbReference>
<dbReference type="AlphaFoldDB" id="A0A365TNT7"/>
<name>A0A365TNT7_9GAMM</name>
<dbReference type="Proteomes" id="UP000252204">
    <property type="component" value="Unassembled WGS sequence"/>
</dbReference>
<evidence type="ECO:0000313" key="1">
    <source>
        <dbReference type="EMBL" id="RBI66901.1"/>
    </source>
</evidence>
<organism evidence="1 2">
    <name type="scientific">Vreelandella sulfidaeris</name>
    <dbReference type="NCBI Taxonomy" id="115553"/>
    <lineage>
        <taxon>Bacteria</taxon>
        <taxon>Pseudomonadati</taxon>
        <taxon>Pseudomonadota</taxon>
        <taxon>Gammaproteobacteria</taxon>
        <taxon>Oceanospirillales</taxon>
        <taxon>Halomonadaceae</taxon>
        <taxon>Vreelandella</taxon>
    </lineage>
</organism>
<reference evidence="2" key="1">
    <citation type="submission" date="2018-06" db="EMBL/GenBank/DDBJ databases">
        <title>Whole genome sequencing of four bacterial strains from South Shetland trench revealing bio-synthetic gene clusters.</title>
        <authorList>
            <person name="Abdel-Mageed W.M."/>
            <person name="Lehri B."/>
            <person name="Jarmusch S."/>
            <person name="Miranda K."/>
            <person name="Goodfellow M."/>
            <person name="Jaspars M."/>
            <person name="Karlyshev A.V."/>
        </authorList>
    </citation>
    <scope>NUCLEOTIDE SEQUENCE [LARGE SCALE GENOMIC DNA]</scope>
    <source>
        <strain evidence="2">SST4</strain>
    </source>
</reference>
<proteinExistence type="predicted"/>
<gene>
    <name evidence="1" type="ORF">DQ400_11900</name>
</gene>
<keyword evidence="2" id="KW-1185">Reference proteome</keyword>
<dbReference type="Gene3D" id="3.40.630.30">
    <property type="match status" value="1"/>
</dbReference>
<comment type="caution">
    <text evidence="1">The sequence shown here is derived from an EMBL/GenBank/DDBJ whole genome shotgun (WGS) entry which is preliminary data.</text>
</comment>
<dbReference type="SUPFAM" id="SSF55729">
    <property type="entry name" value="Acyl-CoA N-acyltransferases (Nat)"/>
    <property type="match status" value="1"/>
</dbReference>
<dbReference type="RefSeq" id="WP_113269968.1">
    <property type="nucleotide sequence ID" value="NZ_QNTU01000007.1"/>
</dbReference>
<dbReference type="EMBL" id="QNTU01000007">
    <property type="protein sequence ID" value="RBI66901.1"/>
    <property type="molecule type" value="Genomic_DNA"/>
</dbReference>
<dbReference type="InterPro" id="IPR016181">
    <property type="entry name" value="Acyl_CoA_acyltransferase"/>
</dbReference>
<dbReference type="GO" id="GO:0016746">
    <property type="term" value="F:acyltransferase activity"/>
    <property type="evidence" value="ECO:0007669"/>
    <property type="project" value="UniProtKB-KW"/>
</dbReference>